<sequence length="930" mass="105907">MNNDVTTPSRHQPDFIAHYQDVLVDFTNSLGRHRFWHICPLNSEEPCGLFDAETGLKYPPLHQLEAFIKSNNAPFLLVIDHQRKLVATFEAKSRLLWHYDDQASQYSTLSEKIKKNKALGLSDWKIPSTEEFKAFWARPGNPHRTGNRLHSLYGWFTTEYYIDLDDWAQRNVNWAEGRVYSCCDQWPQLSTAKVMAALVSLQHCLQTPNTNTYFAPTADKSWQSLSHEALLRAIYDEEFSLKGVDIQKQFSHPINELYRLDWTPCRLPELETPRLSDPNKGLWELWGVDKSELDTIGLVARDPARDIKLHNVAIDFGTSSTVVAYCDEHGARQLLRIGVRDFYQVPEASHYENPTVLELLDYQQFIAIWQQQAYRPALDWSWLRASHEARESFRSNPGDTRVIASILPRIKQWAMRSEKERLRLSDYQGREMVLPALTERNPVAGEVMQVNEQYPFDPVELYAWYLGMAINWRERGLYLKYHMTFPAKYERATKDKILASFRRGLQRSLPNTMVNQTEILRHFEVRELASEPAAYAAAALPQLELTLDDEGIAYAVFDFGGGTTDFDFGLWRWANEEEEAEGYEQVFESLHSSGDNFLGGENLLEHLVYTTFQQNLDICRTHKIHFTRPLDGERFAGDEAFVQPTQAAQTNTVMLAAELRPFMEGGDGELKDQLKIKLLDVDGQPRQCELILDKKKLDLLLAERIVRGLRAFLQELAHVVDQFTGKTVHVLLAGNGSRSRHLAKLLEVNVLQLLLVDVFGEMPPTLEIHPPLPINEKDHHSPTAKTGVALGLLRLCPGEGVKLIDRVRSSCSDEAPFRYYVGGVRRGQFDAKLTPTCDREGWTLLGAMPQKVFKLCYSQSPRARGGMAEGDPELMTRRIDFPAAPLGAKIFVRALQPGIIELAAAQDESALPNNTIAHQKLDLDTGLMTS</sequence>
<dbReference type="SUPFAM" id="SSF53067">
    <property type="entry name" value="Actin-like ATPase domain"/>
    <property type="match status" value="1"/>
</dbReference>
<accession>A0ABW9GPB2</accession>
<dbReference type="Proteomes" id="UP001630969">
    <property type="component" value="Unassembled WGS sequence"/>
</dbReference>
<evidence type="ECO:0000313" key="2">
    <source>
        <dbReference type="Proteomes" id="UP001630969"/>
    </source>
</evidence>
<dbReference type="GeneID" id="97219329"/>
<proteinExistence type="predicted"/>
<dbReference type="Gene3D" id="3.30.420.40">
    <property type="match status" value="2"/>
</dbReference>
<evidence type="ECO:0008006" key="3">
    <source>
        <dbReference type="Google" id="ProtNLM"/>
    </source>
</evidence>
<dbReference type="Gene3D" id="3.90.640.10">
    <property type="entry name" value="Actin, Chain A, domain 4"/>
    <property type="match status" value="1"/>
</dbReference>
<gene>
    <name evidence="1" type="ORF">ACEUDJ_04480</name>
</gene>
<keyword evidence="2" id="KW-1185">Reference proteome</keyword>
<organism evidence="1 2">
    <name type="scientific">Aeromonas bivalvium</name>
    <dbReference type="NCBI Taxonomy" id="440079"/>
    <lineage>
        <taxon>Bacteria</taxon>
        <taxon>Pseudomonadati</taxon>
        <taxon>Pseudomonadota</taxon>
        <taxon>Gammaproteobacteria</taxon>
        <taxon>Aeromonadales</taxon>
        <taxon>Aeromonadaceae</taxon>
        <taxon>Aeromonas</taxon>
    </lineage>
</organism>
<dbReference type="EMBL" id="JBGXBU010000001">
    <property type="protein sequence ID" value="MFM4892135.1"/>
    <property type="molecule type" value="Genomic_DNA"/>
</dbReference>
<name>A0ABW9GPB2_9GAMM</name>
<reference evidence="1 2" key="1">
    <citation type="submission" date="2024-09" db="EMBL/GenBank/DDBJ databases">
        <title>Aeromonas strains Genome sequencing and assembly.</title>
        <authorList>
            <person name="Hu X."/>
            <person name="Tang B."/>
        </authorList>
    </citation>
    <scope>NUCLEOTIDE SEQUENCE [LARGE SCALE GENOMIC DNA]</scope>
    <source>
        <strain evidence="1 2">NB23SCDHY001</strain>
    </source>
</reference>
<dbReference type="InterPro" id="IPR043129">
    <property type="entry name" value="ATPase_NBD"/>
</dbReference>
<dbReference type="RefSeq" id="WP_408788316.1">
    <property type="nucleotide sequence ID" value="NZ_JBGXBU010000001.1"/>
</dbReference>
<comment type="caution">
    <text evidence="1">The sequence shown here is derived from an EMBL/GenBank/DDBJ whole genome shotgun (WGS) entry which is preliminary data.</text>
</comment>
<evidence type="ECO:0000313" key="1">
    <source>
        <dbReference type="EMBL" id="MFM4892135.1"/>
    </source>
</evidence>
<protein>
    <recommendedName>
        <fullName evidence="3">Molecular chaperone DnaK</fullName>
    </recommendedName>
</protein>